<keyword evidence="2" id="KW-1185">Reference proteome</keyword>
<sequence length="138" mass="15670">MMKRHAIFLVNLLQDVNIIRPLMFMTSLDLGLETELLVSNKFLKRDASGLWQKELNEICTATGTIIHYFDNEKEAIQFLQGKSGSLVAASESDLPAHSPTHNVFRLAPPSLLRITLQHGFECVVFCTAKTILWRTEKR</sequence>
<organism evidence="1 2">
    <name type="scientific">Legionella norrlandica</name>
    <dbReference type="NCBI Taxonomy" id="1498499"/>
    <lineage>
        <taxon>Bacteria</taxon>
        <taxon>Pseudomonadati</taxon>
        <taxon>Pseudomonadota</taxon>
        <taxon>Gammaproteobacteria</taxon>
        <taxon>Legionellales</taxon>
        <taxon>Legionellaceae</taxon>
        <taxon>Legionella</taxon>
    </lineage>
</organism>
<dbReference type="RefSeq" id="WP_035887387.1">
    <property type="nucleotide sequence ID" value="NZ_JNCF01000006.1"/>
</dbReference>
<name>A0A0A2SSC9_9GAMM</name>
<protein>
    <submittedName>
        <fullName evidence="1">Uncharacterized protein</fullName>
    </submittedName>
</protein>
<evidence type="ECO:0000313" key="2">
    <source>
        <dbReference type="Proteomes" id="UP000054422"/>
    </source>
</evidence>
<proteinExistence type="predicted"/>
<comment type="caution">
    <text evidence="1">The sequence shown here is derived from an EMBL/GenBank/DDBJ whole genome shotgun (WGS) entry which is preliminary data.</text>
</comment>
<dbReference type="EMBL" id="JNCF01000006">
    <property type="protein sequence ID" value="KGP64015.1"/>
    <property type="molecule type" value="Genomic_DNA"/>
</dbReference>
<gene>
    <name evidence="1" type="ORF">EP47_03585</name>
</gene>
<dbReference type="STRING" id="1498499.EP47_03585"/>
<dbReference type="AlphaFoldDB" id="A0A0A2SSC9"/>
<dbReference type="Proteomes" id="UP000054422">
    <property type="component" value="Unassembled WGS sequence"/>
</dbReference>
<reference evidence="1 2" key="1">
    <citation type="submission" date="2014-05" db="EMBL/GenBank/DDBJ databases">
        <authorList>
            <person name="Rizzardi K."/>
            <person name="Winiecka-Krusnell J."/>
            <person name="Ramliden M."/>
            <person name="Alm E."/>
            <person name="Andersson S."/>
            <person name="Byfors S."/>
        </authorList>
    </citation>
    <scope>NUCLEOTIDE SEQUENCE [LARGE SCALE GENOMIC DNA]</scope>
    <source>
        <strain evidence="1 2">LEGN</strain>
    </source>
</reference>
<evidence type="ECO:0000313" key="1">
    <source>
        <dbReference type="EMBL" id="KGP64015.1"/>
    </source>
</evidence>
<dbReference type="OrthoDB" id="7593532at2"/>
<accession>A0A0A2SSC9</accession>